<evidence type="ECO:0000256" key="1">
    <source>
        <dbReference type="SAM" id="Phobius"/>
    </source>
</evidence>
<dbReference type="STRING" id="29534.SAMN05444366_1507"/>
<feature type="transmembrane region" description="Helical" evidence="1">
    <location>
        <begin position="35"/>
        <end position="56"/>
    </location>
</feature>
<keyword evidence="1" id="KW-1133">Transmembrane helix</keyword>
<gene>
    <name evidence="2" type="ORF">SAMN05444366_1507</name>
</gene>
<protein>
    <submittedName>
        <fullName evidence="2">Uncharacterized protein</fullName>
    </submittedName>
</protein>
<sequence length="127" mass="14472">MIYLRGIVSGLFVWSCVSLSFYVLGNIPIIKDSFLIQALIVMICISLYAFLAAQFYYKKEYQTNGIKLGILMSGTALLLDVLITVPFVEIPNGRSYQSFFSSPVLWILVFTTVCTVYFYWNKNIKGH</sequence>
<feature type="transmembrane region" description="Helical" evidence="1">
    <location>
        <begin position="7"/>
        <end position="29"/>
    </location>
</feature>
<dbReference type="Proteomes" id="UP000184121">
    <property type="component" value="Unassembled WGS sequence"/>
</dbReference>
<keyword evidence="1" id="KW-0812">Transmembrane</keyword>
<feature type="transmembrane region" description="Helical" evidence="1">
    <location>
        <begin position="68"/>
        <end position="88"/>
    </location>
</feature>
<reference evidence="3" key="1">
    <citation type="submission" date="2016-11" db="EMBL/GenBank/DDBJ databases">
        <authorList>
            <person name="Varghese N."/>
            <person name="Submissions S."/>
        </authorList>
    </citation>
    <scope>NUCLEOTIDE SEQUENCE [LARGE SCALE GENOMIC DNA]</scope>
    <source>
        <strain evidence="3">DSM 1811</strain>
    </source>
</reference>
<organism evidence="2 3">
    <name type="scientific">Flavobacterium saccharophilum</name>
    <dbReference type="NCBI Taxonomy" id="29534"/>
    <lineage>
        <taxon>Bacteria</taxon>
        <taxon>Pseudomonadati</taxon>
        <taxon>Bacteroidota</taxon>
        <taxon>Flavobacteriia</taxon>
        <taxon>Flavobacteriales</taxon>
        <taxon>Flavobacteriaceae</taxon>
        <taxon>Flavobacterium</taxon>
    </lineage>
</organism>
<dbReference type="AlphaFoldDB" id="A0A1M7DDR1"/>
<dbReference type="RefSeq" id="WP_072970955.1">
    <property type="nucleotide sequence ID" value="NZ_FRBY01000002.1"/>
</dbReference>
<dbReference type="EMBL" id="FRBY01000002">
    <property type="protein sequence ID" value="SHL77349.1"/>
    <property type="molecule type" value="Genomic_DNA"/>
</dbReference>
<proteinExistence type="predicted"/>
<name>A0A1M7DDR1_9FLAO</name>
<feature type="transmembrane region" description="Helical" evidence="1">
    <location>
        <begin position="100"/>
        <end position="120"/>
    </location>
</feature>
<dbReference type="OrthoDB" id="840428at2"/>
<evidence type="ECO:0000313" key="3">
    <source>
        <dbReference type="Proteomes" id="UP000184121"/>
    </source>
</evidence>
<keyword evidence="3" id="KW-1185">Reference proteome</keyword>
<keyword evidence="1" id="KW-0472">Membrane</keyword>
<dbReference type="InterPro" id="IPR020509">
    <property type="entry name" value="Uncharacterised_YnzE"/>
</dbReference>
<dbReference type="Pfam" id="PF17329">
    <property type="entry name" value="DUF5367"/>
    <property type="match status" value="1"/>
</dbReference>
<accession>A0A1M7DDR1</accession>
<evidence type="ECO:0000313" key="2">
    <source>
        <dbReference type="EMBL" id="SHL77349.1"/>
    </source>
</evidence>